<organism evidence="2">
    <name type="scientific">Thiothrix subterranea</name>
    <dbReference type="NCBI Taxonomy" id="2735563"/>
    <lineage>
        <taxon>Bacteria</taxon>
        <taxon>Pseudomonadati</taxon>
        <taxon>Pseudomonadota</taxon>
        <taxon>Gammaproteobacteria</taxon>
        <taxon>Thiotrichales</taxon>
        <taxon>Thiotrichaceae</taxon>
        <taxon>Thiothrix</taxon>
    </lineage>
</organism>
<evidence type="ECO:0000313" key="2">
    <source>
        <dbReference type="EMBL" id="WML86972.1"/>
    </source>
</evidence>
<dbReference type="AlphaFoldDB" id="A0AA51MR64"/>
<dbReference type="InterPro" id="IPR045397">
    <property type="entry name" value="TumE-like"/>
</dbReference>
<dbReference type="EMBL" id="JAVFKN010000008">
    <property type="protein sequence ID" value="MDQ5768384.1"/>
    <property type="molecule type" value="Genomic_DNA"/>
</dbReference>
<reference evidence="2 3" key="1">
    <citation type="submission" date="2023-08" db="EMBL/GenBank/DDBJ databases">
        <title>New molecular markers tilS and rpoB for phylogenetic and monitoring studies of the genus Thiothrix biodiversity.</title>
        <authorList>
            <person name="Ravin N.V."/>
            <person name="Smolyakov D."/>
            <person name="Markov N.D."/>
            <person name="Beletsky A.V."/>
            <person name="Mardanov A.V."/>
            <person name="Rudenko T.S."/>
            <person name="Grabovich M.Y."/>
        </authorList>
    </citation>
    <scope>NUCLEOTIDE SEQUENCE</scope>
    <source>
        <strain evidence="2">DNT52</strain>
        <strain evidence="1 3">H33</strain>
    </source>
</reference>
<sequence>MNMPLLQDIVEREFPDIISSTVLGEVNELRIFLSDGSFVDVWLSLKLNGRYSYHWERRALDNTVYRHDNAPHLKWQSVSTFSKHYHDGSEGNVTASYISDDPEMAVREFLLFVRETVALRKE</sequence>
<keyword evidence="3" id="KW-1185">Reference proteome</keyword>
<dbReference type="EMBL" id="CP133217">
    <property type="protein sequence ID" value="WML86972.1"/>
    <property type="molecule type" value="Genomic_DNA"/>
</dbReference>
<evidence type="ECO:0000313" key="1">
    <source>
        <dbReference type="EMBL" id="MDQ5768384.1"/>
    </source>
</evidence>
<proteinExistence type="predicted"/>
<dbReference type="Proteomes" id="UP001223336">
    <property type="component" value="Unassembled WGS sequence"/>
</dbReference>
<dbReference type="RefSeq" id="WP_308134428.1">
    <property type="nucleotide sequence ID" value="NZ_CP133197.1"/>
</dbReference>
<evidence type="ECO:0000313" key="3">
    <source>
        <dbReference type="Proteomes" id="UP001223336"/>
    </source>
</evidence>
<protein>
    <submittedName>
        <fullName evidence="2">DUF6516 family protein</fullName>
    </submittedName>
</protein>
<name>A0AA51MR64_9GAMM</name>
<accession>A0AA51MR64</accession>
<gene>
    <name evidence="1" type="ORF">RCC75_07580</name>
    <name evidence="2" type="ORF">RCG00_01110</name>
</gene>
<dbReference type="Proteomes" id="UP001229862">
    <property type="component" value="Chromosome"/>
</dbReference>
<dbReference type="Pfam" id="PF20126">
    <property type="entry name" value="TumE"/>
    <property type="match status" value="1"/>
</dbReference>